<dbReference type="EMBL" id="PXYI01000005">
    <property type="protein sequence ID" value="PSJ38850.1"/>
    <property type="molecule type" value="Genomic_DNA"/>
</dbReference>
<keyword evidence="1" id="KW-0472">Membrane</keyword>
<gene>
    <name evidence="2" type="ORF">C7I55_16110</name>
</gene>
<evidence type="ECO:0008006" key="4">
    <source>
        <dbReference type="Google" id="ProtNLM"/>
    </source>
</evidence>
<evidence type="ECO:0000313" key="3">
    <source>
        <dbReference type="Proteomes" id="UP000241167"/>
    </source>
</evidence>
<feature type="transmembrane region" description="Helical" evidence="1">
    <location>
        <begin position="6"/>
        <end position="26"/>
    </location>
</feature>
<feature type="transmembrane region" description="Helical" evidence="1">
    <location>
        <begin position="33"/>
        <end position="60"/>
    </location>
</feature>
<keyword evidence="3" id="KW-1185">Reference proteome</keyword>
<keyword evidence="1" id="KW-1133">Transmembrane helix</keyword>
<organism evidence="2 3">
    <name type="scientific">Allosphingosinicella deserti</name>
    <dbReference type="NCBI Taxonomy" id="2116704"/>
    <lineage>
        <taxon>Bacteria</taxon>
        <taxon>Pseudomonadati</taxon>
        <taxon>Pseudomonadota</taxon>
        <taxon>Alphaproteobacteria</taxon>
        <taxon>Sphingomonadales</taxon>
        <taxon>Sphingomonadaceae</taxon>
        <taxon>Allosphingosinicella</taxon>
    </lineage>
</organism>
<proteinExistence type="predicted"/>
<evidence type="ECO:0000256" key="1">
    <source>
        <dbReference type="SAM" id="Phobius"/>
    </source>
</evidence>
<comment type="caution">
    <text evidence="2">The sequence shown here is derived from an EMBL/GenBank/DDBJ whole genome shotgun (WGS) entry which is preliminary data.</text>
</comment>
<dbReference type="AlphaFoldDB" id="A0A2P7QLN1"/>
<dbReference type="Proteomes" id="UP000241167">
    <property type="component" value="Unassembled WGS sequence"/>
</dbReference>
<name>A0A2P7QLN1_9SPHN</name>
<keyword evidence="1" id="KW-0812">Transmembrane</keyword>
<sequence length="61" mass="6663">MDEAVLVGFATEAIIMTCAVLVAALAGRRWNVLTGLVAGVSVGIILWWISFYGWGLWFIFS</sequence>
<accession>A0A2P7QLN1</accession>
<evidence type="ECO:0000313" key="2">
    <source>
        <dbReference type="EMBL" id="PSJ38850.1"/>
    </source>
</evidence>
<reference evidence="2 3" key="1">
    <citation type="submission" date="2018-03" db="EMBL/GenBank/DDBJ databases">
        <title>The draft genome of Sphingosinicella sp. GL-C-18.</title>
        <authorList>
            <person name="Liu L."/>
            <person name="Li L."/>
            <person name="Liang L."/>
            <person name="Zhang X."/>
            <person name="Wang T."/>
        </authorList>
    </citation>
    <scope>NUCLEOTIDE SEQUENCE [LARGE SCALE GENOMIC DNA]</scope>
    <source>
        <strain evidence="2 3">GL-C-18</strain>
    </source>
</reference>
<protein>
    <recommendedName>
        <fullName evidence="4">Nicotinamide riboside transporter PnuC</fullName>
    </recommendedName>
</protein>